<reference evidence="4 5" key="1">
    <citation type="submission" date="2019-09" db="EMBL/GenBank/DDBJ databases">
        <title>Bird 10,000 Genomes (B10K) Project - Family phase.</title>
        <authorList>
            <person name="Zhang G."/>
        </authorList>
    </citation>
    <scope>NUCLEOTIDE SEQUENCE [LARGE SCALE GENOMIC DNA]</scope>
    <source>
        <strain evidence="4">B10K-DU-002-59</strain>
        <tissue evidence="4">Muscle</tissue>
    </source>
</reference>
<dbReference type="EMBL" id="VZTM01035996">
    <property type="protein sequence ID" value="NXT01514.1"/>
    <property type="molecule type" value="Genomic_DNA"/>
</dbReference>
<dbReference type="Gene3D" id="2.60.40.10">
    <property type="entry name" value="Immunoglobulins"/>
    <property type="match status" value="2"/>
</dbReference>
<accession>A0A7L2Z3A2</accession>
<keyword evidence="2" id="KW-1133">Transmembrane helix</keyword>
<dbReference type="InterPro" id="IPR003006">
    <property type="entry name" value="Ig/MHC_CS"/>
</dbReference>
<dbReference type="PROSITE" id="PS50835">
    <property type="entry name" value="IG_LIKE"/>
    <property type="match status" value="2"/>
</dbReference>
<evidence type="ECO:0000256" key="1">
    <source>
        <dbReference type="ARBA" id="ARBA00023319"/>
    </source>
</evidence>
<feature type="transmembrane region" description="Helical" evidence="2">
    <location>
        <begin position="408"/>
        <end position="427"/>
    </location>
</feature>
<evidence type="ECO:0000256" key="2">
    <source>
        <dbReference type="SAM" id="Phobius"/>
    </source>
</evidence>
<feature type="non-terminal residue" evidence="4">
    <location>
        <position position="444"/>
    </location>
</feature>
<dbReference type="Proteomes" id="UP000550086">
    <property type="component" value="Unassembled WGS sequence"/>
</dbReference>
<keyword evidence="5" id="KW-1185">Reference proteome</keyword>
<dbReference type="OrthoDB" id="8929156at2759"/>
<evidence type="ECO:0000259" key="3">
    <source>
        <dbReference type="PROSITE" id="PS50835"/>
    </source>
</evidence>
<dbReference type="SMART" id="SM00406">
    <property type="entry name" value="IGv"/>
    <property type="match status" value="2"/>
</dbReference>
<dbReference type="SUPFAM" id="SSF48726">
    <property type="entry name" value="Immunoglobulin"/>
    <property type="match status" value="2"/>
</dbReference>
<comment type="caution">
    <text evidence="4">The sequence shown here is derived from an EMBL/GenBank/DDBJ whole genome shotgun (WGS) entry which is preliminary data.</text>
</comment>
<keyword evidence="2" id="KW-0472">Membrane</keyword>
<protein>
    <submittedName>
        <fullName evidence="4">TPSNR protein</fullName>
    </submittedName>
</protein>
<dbReference type="InterPro" id="IPR050380">
    <property type="entry name" value="Immune_Resp_Modulators"/>
</dbReference>
<feature type="non-terminal residue" evidence="4">
    <location>
        <position position="1"/>
    </location>
</feature>
<gene>
    <name evidence="4" type="primary">Tapbpl</name>
    <name evidence="4" type="ORF">JACJAC_R10259</name>
</gene>
<keyword evidence="1" id="KW-0393">Immunoglobulin domain</keyword>
<dbReference type="InterPro" id="IPR007110">
    <property type="entry name" value="Ig-like_dom"/>
</dbReference>
<dbReference type="InterPro" id="IPR013106">
    <property type="entry name" value="Ig_V-set"/>
</dbReference>
<sequence length="444" mass="48290">GPAEVPTPTPQFRRVDIALGCSYLGKDIKGLLHVLGGSSSQHPATLVLRGISVRDDGNLDDVTEYQVPRENPDSSLIIFETSAELVSIPHAESLLHADCEGEEVNCEISPYSSQWVPGEGPCHTSWFMTTLRLSSGISIVLVLRGPHCSSQEEEHDIALHPKLKIPMSKEGTLLTTVEFQSSSHNTSLRTHLGSSVTLDCRFALAPSSSFSSLEWRRQHQGSGRRLFWYQVGSTGPAAQPNVHVDVKELLGSGDASLSLEGASVGDEGMYICLVSTPLHQAQHIIQLHVAAPPRVRVLPEVVSLERNDVTITLTCNIAGYYPLDVSVRWTQKTPEDDMEIPLSNIRFSSHRHSQDGTYSITSYLSISSATARAPATYSCHVSHVALAEPISVSSHLKAPDPEQKGLEGLVGGFIATAIFIIVLFTVLRRRAAKPKSEQLLRASE</sequence>
<evidence type="ECO:0000313" key="5">
    <source>
        <dbReference type="Proteomes" id="UP000550086"/>
    </source>
</evidence>
<keyword evidence="2" id="KW-0812">Transmembrane</keyword>
<proteinExistence type="predicted"/>
<feature type="domain" description="Ig-like" evidence="3">
    <location>
        <begin position="161"/>
        <end position="290"/>
    </location>
</feature>
<dbReference type="Pfam" id="PF07654">
    <property type="entry name" value="C1-set"/>
    <property type="match status" value="1"/>
</dbReference>
<evidence type="ECO:0000313" key="4">
    <source>
        <dbReference type="EMBL" id="NXT01514.1"/>
    </source>
</evidence>
<dbReference type="SMART" id="SM00409">
    <property type="entry name" value="IG"/>
    <property type="match status" value="2"/>
</dbReference>
<name>A0A7L2Z3A2_JACJC</name>
<dbReference type="PROSITE" id="PS00290">
    <property type="entry name" value="IG_MHC"/>
    <property type="match status" value="1"/>
</dbReference>
<organism evidence="4 5">
    <name type="scientific">Jacana jacana</name>
    <name type="common">Wattled jacana</name>
    <name type="synonym">Parra jacana</name>
    <dbReference type="NCBI Taxonomy" id="54508"/>
    <lineage>
        <taxon>Eukaryota</taxon>
        <taxon>Metazoa</taxon>
        <taxon>Chordata</taxon>
        <taxon>Craniata</taxon>
        <taxon>Vertebrata</taxon>
        <taxon>Euteleostomi</taxon>
        <taxon>Archelosauria</taxon>
        <taxon>Archosauria</taxon>
        <taxon>Dinosauria</taxon>
        <taxon>Saurischia</taxon>
        <taxon>Theropoda</taxon>
        <taxon>Coelurosauria</taxon>
        <taxon>Aves</taxon>
        <taxon>Neognathae</taxon>
        <taxon>Neoaves</taxon>
        <taxon>Charadriiformes</taxon>
        <taxon>Jacanidae</taxon>
        <taxon>Jacana</taxon>
    </lineage>
</organism>
<dbReference type="PANTHER" id="PTHR23411">
    <property type="entry name" value="TAPASIN"/>
    <property type="match status" value="1"/>
</dbReference>
<dbReference type="InterPro" id="IPR013783">
    <property type="entry name" value="Ig-like_fold"/>
</dbReference>
<dbReference type="InterPro" id="IPR003599">
    <property type="entry name" value="Ig_sub"/>
</dbReference>
<dbReference type="AlphaFoldDB" id="A0A7L2Z3A2"/>
<dbReference type="InterPro" id="IPR036179">
    <property type="entry name" value="Ig-like_dom_sf"/>
</dbReference>
<feature type="domain" description="Ig-like" evidence="3">
    <location>
        <begin position="293"/>
        <end position="393"/>
    </location>
</feature>
<dbReference type="InterPro" id="IPR003597">
    <property type="entry name" value="Ig_C1-set"/>
</dbReference>
<dbReference type="Pfam" id="PF07686">
    <property type="entry name" value="V-set"/>
    <property type="match status" value="1"/>
</dbReference>
<dbReference type="SMART" id="SM00407">
    <property type="entry name" value="IGc1"/>
    <property type="match status" value="1"/>
</dbReference>